<keyword evidence="3" id="KW-0378">Hydrolase</keyword>
<evidence type="ECO:0000256" key="2">
    <source>
        <dbReference type="ARBA" id="ARBA00022670"/>
    </source>
</evidence>
<dbReference type="OMA" id="VGHDPNY"/>
<dbReference type="InterPro" id="IPR042266">
    <property type="entry name" value="PPPDE_sf"/>
</dbReference>
<name>A0A8T2U230_CERRI</name>
<dbReference type="PROSITE" id="PS51858">
    <property type="entry name" value="PPPDE"/>
    <property type="match status" value="1"/>
</dbReference>
<dbReference type="Gene3D" id="3.90.1720.30">
    <property type="entry name" value="PPPDE domains"/>
    <property type="match status" value="1"/>
</dbReference>
<dbReference type="OrthoDB" id="412286at2759"/>
<evidence type="ECO:0000313" key="5">
    <source>
        <dbReference type="EMBL" id="KAH7427705.1"/>
    </source>
</evidence>
<keyword evidence="2" id="KW-0645">Protease</keyword>
<feature type="domain" description="PPPDE" evidence="4">
    <location>
        <begin position="22"/>
        <end position="159"/>
    </location>
</feature>
<dbReference type="Proteomes" id="UP000825935">
    <property type="component" value="Chromosome 10"/>
</dbReference>
<evidence type="ECO:0000256" key="1">
    <source>
        <dbReference type="ARBA" id="ARBA00008140"/>
    </source>
</evidence>
<dbReference type="Pfam" id="PF05903">
    <property type="entry name" value="Peptidase_C97"/>
    <property type="match status" value="1"/>
</dbReference>
<organism evidence="5 6">
    <name type="scientific">Ceratopteris richardii</name>
    <name type="common">Triangle waterfern</name>
    <dbReference type="NCBI Taxonomy" id="49495"/>
    <lineage>
        <taxon>Eukaryota</taxon>
        <taxon>Viridiplantae</taxon>
        <taxon>Streptophyta</taxon>
        <taxon>Embryophyta</taxon>
        <taxon>Tracheophyta</taxon>
        <taxon>Polypodiopsida</taxon>
        <taxon>Polypodiidae</taxon>
        <taxon>Polypodiales</taxon>
        <taxon>Pteridineae</taxon>
        <taxon>Pteridaceae</taxon>
        <taxon>Parkerioideae</taxon>
        <taxon>Ceratopteris</taxon>
    </lineage>
</organism>
<dbReference type="PANTHER" id="PTHR12378">
    <property type="entry name" value="DESUMOYLATING ISOPEPTIDASE"/>
    <property type="match status" value="1"/>
</dbReference>
<reference evidence="5" key="1">
    <citation type="submission" date="2021-08" db="EMBL/GenBank/DDBJ databases">
        <title>WGS assembly of Ceratopteris richardii.</title>
        <authorList>
            <person name="Marchant D.B."/>
            <person name="Chen G."/>
            <person name="Jenkins J."/>
            <person name="Shu S."/>
            <person name="Leebens-Mack J."/>
            <person name="Grimwood J."/>
            <person name="Schmutz J."/>
            <person name="Soltis P."/>
            <person name="Soltis D."/>
            <person name="Chen Z.-H."/>
        </authorList>
    </citation>
    <scope>NUCLEOTIDE SEQUENCE</scope>
    <source>
        <strain evidence="5">Whitten #5841</strain>
        <tissue evidence="5">Leaf</tissue>
    </source>
</reference>
<dbReference type="AlphaFoldDB" id="A0A8T2U230"/>
<protein>
    <recommendedName>
        <fullName evidence="4">PPPDE domain-containing protein</fullName>
    </recommendedName>
</protein>
<comment type="caution">
    <text evidence="5">The sequence shown here is derived from an EMBL/GenBank/DDBJ whole genome shotgun (WGS) entry which is preliminary data.</text>
</comment>
<evidence type="ECO:0000313" key="6">
    <source>
        <dbReference type="Proteomes" id="UP000825935"/>
    </source>
</evidence>
<comment type="similarity">
    <text evidence="1">Belongs to the DeSI family.</text>
</comment>
<dbReference type="EMBL" id="CM035415">
    <property type="protein sequence ID" value="KAH7427705.1"/>
    <property type="molecule type" value="Genomic_DNA"/>
</dbReference>
<dbReference type="GO" id="GO:0101005">
    <property type="term" value="F:deubiquitinase activity"/>
    <property type="evidence" value="ECO:0007669"/>
    <property type="project" value="TreeGrafter"/>
</dbReference>
<proteinExistence type="inferred from homology"/>
<evidence type="ECO:0000259" key="4">
    <source>
        <dbReference type="PROSITE" id="PS51858"/>
    </source>
</evidence>
<dbReference type="PANTHER" id="PTHR12378:SF80">
    <property type="entry name" value="IP06716P-RELATED"/>
    <property type="match status" value="1"/>
</dbReference>
<dbReference type="SMART" id="SM01179">
    <property type="entry name" value="DUF862"/>
    <property type="match status" value="1"/>
</dbReference>
<gene>
    <name evidence="5" type="ORF">KP509_10G055800</name>
</gene>
<evidence type="ECO:0000256" key="3">
    <source>
        <dbReference type="ARBA" id="ARBA00022801"/>
    </source>
</evidence>
<keyword evidence="6" id="KW-1185">Reference proteome</keyword>
<dbReference type="GO" id="GO:0006508">
    <property type="term" value="P:proteolysis"/>
    <property type="evidence" value="ECO:0007669"/>
    <property type="project" value="UniProtKB-KW"/>
</dbReference>
<accession>A0A8T2U230</accession>
<dbReference type="InterPro" id="IPR008580">
    <property type="entry name" value="PPPDE_dom"/>
</dbReference>
<sequence>MARMLLAAVMEDMEEERAMIQEPLKLNIYDLTCMNKCMYWVGLGVYHSAIEAYGREYAYGAHDYPTSGIFEVEPRQCPGFKFRKSITVGFVWMGAEKFREFVEQLAAEYTGNSYNLLLKNCNHFCDDVCIRVVNEHIPAWVNRLAKIGLMFSCFLPRALQNDGIDVFDYQSYQSETDHAEDEINNLANALTMIAPRKRQLVTLSSLLCSSKSRIFLWDYGVENASTAPSREKFKEL</sequence>
<dbReference type="GO" id="GO:0016579">
    <property type="term" value="P:protein deubiquitination"/>
    <property type="evidence" value="ECO:0007669"/>
    <property type="project" value="TreeGrafter"/>
</dbReference>